<name>C4J6D3_MAIZE</name>
<dbReference type="AlphaFoldDB" id="C4J6D3"/>
<sequence length="300" mass="31261">MVQITTETSSVQHNVLARRGPVASLRPWCELGGVDPGVVGDGVVEVVEQVLEGPLAGDDGLDEEAEHGEHGEAAVLDLLDLELGEGDGVVGEAQRVEVLAAGVEVVALADAVEAVDAEALDEAHEDDLEAEHGQDALRVHQVGVAQVVQPALREDLRAGLEPHGLLEVHAHPLLQHLRGDAAQRTQHRPPPVDHLQRPVPRERLRVRGQPGGVPAVVAGELAGQVRGRLGGEGAQVLDAVRAVPQVVAHGDPAASSGGGDVAEGAGIGGGATLAKKRRLGRDDAGGGGHDRRRHLLRFIW</sequence>
<reference evidence="1" key="1">
    <citation type="journal article" date="2009" name="PLoS Genet.">
        <title>Sequencing, mapping, and analysis of 27,455 maize full-length cDNAs.</title>
        <authorList>
            <person name="Soderlund C."/>
            <person name="Descour A."/>
            <person name="Kudrna D."/>
            <person name="Bomhoff M."/>
            <person name="Boyd L."/>
            <person name="Currie J."/>
            <person name="Angelova A."/>
            <person name="Collura K."/>
            <person name="Wissotski M."/>
            <person name="Ashley E."/>
            <person name="Morrow D."/>
            <person name="Fernandes J."/>
            <person name="Walbot V."/>
            <person name="Yu Y."/>
        </authorList>
    </citation>
    <scope>NUCLEOTIDE SEQUENCE</scope>
    <source>
        <strain evidence="1">B73</strain>
    </source>
</reference>
<protein>
    <submittedName>
        <fullName evidence="1">Uncharacterized protein</fullName>
    </submittedName>
</protein>
<organism evidence="1">
    <name type="scientific">Zea mays</name>
    <name type="common">Maize</name>
    <dbReference type="NCBI Taxonomy" id="4577"/>
    <lineage>
        <taxon>Eukaryota</taxon>
        <taxon>Viridiplantae</taxon>
        <taxon>Streptophyta</taxon>
        <taxon>Embryophyta</taxon>
        <taxon>Tracheophyta</taxon>
        <taxon>Spermatophyta</taxon>
        <taxon>Magnoliopsida</taxon>
        <taxon>Liliopsida</taxon>
        <taxon>Poales</taxon>
        <taxon>Poaceae</taxon>
        <taxon>PACMAD clade</taxon>
        <taxon>Panicoideae</taxon>
        <taxon>Andropogonodae</taxon>
        <taxon>Andropogoneae</taxon>
        <taxon>Tripsacinae</taxon>
        <taxon>Zea</taxon>
    </lineage>
</organism>
<reference evidence="1" key="2">
    <citation type="submission" date="2012-06" db="EMBL/GenBank/DDBJ databases">
        <authorList>
            <person name="Yu Y."/>
            <person name="Currie J."/>
            <person name="Lomeli R."/>
            <person name="Angelova A."/>
            <person name="Collura K."/>
            <person name="Wissotski M."/>
            <person name="Campos D."/>
            <person name="Kudrna D."/>
            <person name="Golser W."/>
            <person name="Ashely E."/>
            <person name="Descour A."/>
            <person name="Fernandes J."/>
            <person name="Soderlund C."/>
            <person name="Walbot V."/>
        </authorList>
    </citation>
    <scope>NUCLEOTIDE SEQUENCE</scope>
    <source>
        <strain evidence="1">B73</strain>
    </source>
</reference>
<proteinExistence type="evidence at transcript level"/>
<dbReference type="EMBL" id="BT086380">
    <property type="protein sequence ID" value="ACR36733.1"/>
    <property type="molecule type" value="mRNA"/>
</dbReference>
<accession>C4J6D3</accession>
<evidence type="ECO:0000313" key="1">
    <source>
        <dbReference type="EMBL" id="ACR36733.1"/>
    </source>
</evidence>